<gene>
    <name evidence="1" type="ORF">IMSHALPRED_006392</name>
</gene>
<organism evidence="1 2">
    <name type="scientific">Imshaugia aleurites</name>
    <dbReference type="NCBI Taxonomy" id="172621"/>
    <lineage>
        <taxon>Eukaryota</taxon>
        <taxon>Fungi</taxon>
        <taxon>Dikarya</taxon>
        <taxon>Ascomycota</taxon>
        <taxon>Pezizomycotina</taxon>
        <taxon>Lecanoromycetes</taxon>
        <taxon>OSLEUM clade</taxon>
        <taxon>Lecanoromycetidae</taxon>
        <taxon>Lecanorales</taxon>
        <taxon>Lecanorineae</taxon>
        <taxon>Parmeliaceae</taxon>
        <taxon>Imshaugia</taxon>
    </lineage>
</organism>
<accession>A0A8H3FLR0</accession>
<evidence type="ECO:0000313" key="2">
    <source>
        <dbReference type="Proteomes" id="UP000664534"/>
    </source>
</evidence>
<dbReference type="OrthoDB" id="5422579at2759"/>
<reference evidence="1" key="1">
    <citation type="submission" date="2021-03" db="EMBL/GenBank/DDBJ databases">
        <authorList>
            <person name="Tagirdzhanova G."/>
        </authorList>
    </citation>
    <scope>NUCLEOTIDE SEQUENCE</scope>
</reference>
<sequence>MDRLPQELLDLIAEVVNYEDLEPLRLVNKAFAAAAAPSLFEVIPLWIGNRSLERLTAISKHPQLSQYPKEIFFSPLRFIGYDNDTFYEDKAKVWLEDQPASPSTHACTLGEHMSAYRSYIEAQQLLSSNDLDVKILSRAFSLLSRVQVLHVDYDDTYIGSTELIHAFGTFRARDLLTCSGHHTLPVLLQALAASSLKVKVFELGSDITYTYSSTDCRVGNYSKGASLQRPQQSISEADFSYPDGISILALSRTFCAENFDMCNNAFSGLRKLHVGGIRVTQDDDATLSRIAAALRSLMQCALCIESVTLEEIWLYHHLEAVPQPTMSSVLPHGFNNIKQLDVQYYETTAEFLCDFFGRHRTIVKVDFYSVTITGSNWSTALKQLRTLDLVLLEVFILSFHDSAGHDVQVQDYILKRTDKDPLVEERKQSE</sequence>
<protein>
    <recommendedName>
        <fullName evidence="3">F-box domain-containing protein</fullName>
    </recommendedName>
</protein>
<dbReference type="AlphaFoldDB" id="A0A8H3FLR0"/>
<evidence type="ECO:0000313" key="1">
    <source>
        <dbReference type="EMBL" id="CAF9925142.1"/>
    </source>
</evidence>
<comment type="caution">
    <text evidence="1">The sequence shown here is derived from an EMBL/GenBank/DDBJ whole genome shotgun (WGS) entry which is preliminary data.</text>
</comment>
<dbReference type="SUPFAM" id="SSF52047">
    <property type="entry name" value="RNI-like"/>
    <property type="match status" value="1"/>
</dbReference>
<keyword evidence="2" id="KW-1185">Reference proteome</keyword>
<proteinExistence type="predicted"/>
<dbReference type="EMBL" id="CAJPDT010000038">
    <property type="protein sequence ID" value="CAF9925142.1"/>
    <property type="molecule type" value="Genomic_DNA"/>
</dbReference>
<name>A0A8H3FLR0_9LECA</name>
<evidence type="ECO:0008006" key="3">
    <source>
        <dbReference type="Google" id="ProtNLM"/>
    </source>
</evidence>
<dbReference type="Proteomes" id="UP000664534">
    <property type="component" value="Unassembled WGS sequence"/>
</dbReference>